<protein>
    <submittedName>
        <fullName evidence="1">Uncharacterized protein</fullName>
    </submittedName>
</protein>
<comment type="caution">
    <text evidence="1">The sequence shown here is derived from an EMBL/GenBank/DDBJ whole genome shotgun (WGS) entry which is preliminary data.</text>
</comment>
<accession>A0A2N5VKN0</accession>
<reference evidence="1 2" key="1">
    <citation type="submission" date="2017-11" db="EMBL/GenBank/DDBJ databases">
        <title>De novo assembly and phasing of dikaryotic genomes from two isolates of Puccinia coronata f. sp. avenae, the causal agent of oat crown rust.</title>
        <authorList>
            <person name="Miller M.E."/>
            <person name="Zhang Y."/>
            <person name="Omidvar V."/>
            <person name="Sperschneider J."/>
            <person name="Schwessinger B."/>
            <person name="Raley C."/>
            <person name="Palmer J.M."/>
            <person name="Garnica D."/>
            <person name="Upadhyaya N."/>
            <person name="Rathjen J."/>
            <person name="Taylor J.M."/>
            <person name="Park R.F."/>
            <person name="Dodds P.N."/>
            <person name="Hirsch C.D."/>
            <person name="Kianian S.F."/>
            <person name="Figueroa M."/>
        </authorList>
    </citation>
    <scope>NUCLEOTIDE SEQUENCE [LARGE SCALE GENOMIC DNA]</scope>
    <source>
        <strain evidence="1">12SD80</strain>
    </source>
</reference>
<sequence length="73" mass="8775">MWIIQAEYPADEASWMLAKSWDRSIDLYATRNIRESKLWCEMSLKWMELVMNRHYRDLLKLTATLETNPPSLI</sequence>
<dbReference type="EMBL" id="PGCI01000010">
    <property type="protein sequence ID" value="PLW50496.1"/>
    <property type="molecule type" value="Genomic_DNA"/>
</dbReference>
<organism evidence="1 2">
    <name type="scientific">Puccinia coronata f. sp. avenae</name>
    <dbReference type="NCBI Taxonomy" id="200324"/>
    <lineage>
        <taxon>Eukaryota</taxon>
        <taxon>Fungi</taxon>
        <taxon>Dikarya</taxon>
        <taxon>Basidiomycota</taxon>
        <taxon>Pucciniomycotina</taxon>
        <taxon>Pucciniomycetes</taxon>
        <taxon>Pucciniales</taxon>
        <taxon>Pucciniaceae</taxon>
        <taxon>Puccinia</taxon>
    </lineage>
</organism>
<evidence type="ECO:0000313" key="1">
    <source>
        <dbReference type="EMBL" id="PLW50496.1"/>
    </source>
</evidence>
<proteinExistence type="predicted"/>
<evidence type="ECO:0000313" key="2">
    <source>
        <dbReference type="Proteomes" id="UP000235392"/>
    </source>
</evidence>
<name>A0A2N5VKN0_9BASI</name>
<dbReference type="Proteomes" id="UP000235392">
    <property type="component" value="Unassembled WGS sequence"/>
</dbReference>
<dbReference type="AlphaFoldDB" id="A0A2N5VKN0"/>
<gene>
    <name evidence="1" type="ORF">PCASD_01486</name>
</gene>